<dbReference type="PROSITE" id="PS50949">
    <property type="entry name" value="HTH_GNTR"/>
    <property type="match status" value="1"/>
</dbReference>
<dbReference type="InterPro" id="IPR036388">
    <property type="entry name" value="WH-like_DNA-bd_sf"/>
</dbReference>
<keyword evidence="2 5" id="KW-0238">DNA-binding</keyword>
<keyword evidence="6" id="KW-1185">Reference proteome</keyword>
<evidence type="ECO:0000256" key="3">
    <source>
        <dbReference type="ARBA" id="ARBA00023163"/>
    </source>
</evidence>
<dbReference type="Gene3D" id="1.10.10.10">
    <property type="entry name" value="Winged helix-like DNA-binding domain superfamily/Winged helix DNA-binding domain"/>
    <property type="match status" value="1"/>
</dbReference>
<dbReference type="InterPro" id="IPR011711">
    <property type="entry name" value="GntR_C"/>
</dbReference>
<dbReference type="SMART" id="SM00895">
    <property type="entry name" value="FCD"/>
    <property type="match status" value="1"/>
</dbReference>
<dbReference type="GO" id="GO:0003700">
    <property type="term" value="F:DNA-binding transcription factor activity"/>
    <property type="evidence" value="ECO:0007669"/>
    <property type="project" value="InterPro"/>
</dbReference>
<dbReference type="PANTHER" id="PTHR43537:SF24">
    <property type="entry name" value="GLUCONATE OPERON TRANSCRIPTIONAL REPRESSOR"/>
    <property type="match status" value="1"/>
</dbReference>
<dbReference type="EMBL" id="FQZK01000001">
    <property type="protein sequence ID" value="SHI64178.1"/>
    <property type="molecule type" value="Genomic_DNA"/>
</dbReference>
<organism evidence="5 6">
    <name type="scientific">Nocardiopsis flavescens</name>
    <dbReference type="NCBI Taxonomy" id="758803"/>
    <lineage>
        <taxon>Bacteria</taxon>
        <taxon>Bacillati</taxon>
        <taxon>Actinomycetota</taxon>
        <taxon>Actinomycetes</taxon>
        <taxon>Streptosporangiales</taxon>
        <taxon>Nocardiopsidaceae</taxon>
        <taxon>Nocardiopsis</taxon>
    </lineage>
</organism>
<dbReference type="GO" id="GO:0003677">
    <property type="term" value="F:DNA binding"/>
    <property type="evidence" value="ECO:0007669"/>
    <property type="project" value="UniProtKB-KW"/>
</dbReference>
<dbReference type="OrthoDB" id="4532751at2"/>
<dbReference type="InterPro" id="IPR000524">
    <property type="entry name" value="Tscrpt_reg_HTH_GntR"/>
</dbReference>
<accession>A0A1M6CTU8</accession>
<dbReference type="CDD" id="cd07377">
    <property type="entry name" value="WHTH_GntR"/>
    <property type="match status" value="1"/>
</dbReference>
<dbReference type="PRINTS" id="PR00035">
    <property type="entry name" value="HTHGNTR"/>
</dbReference>
<evidence type="ECO:0000259" key="4">
    <source>
        <dbReference type="PROSITE" id="PS50949"/>
    </source>
</evidence>
<dbReference type="Proteomes" id="UP000184452">
    <property type="component" value="Unassembled WGS sequence"/>
</dbReference>
<protein>
    <submittedName>
        <fullName evidence="5">DNA-binding transcriptional regulator, GntR family</fullName>
    </submittedName>
</protein>
<keyword evidence="1" id="KW-0805">Transcription regulation</keyword>
<sequence>MTTRHPRLRSAEVYEALRAEITDGLLPPGSPLVEDELAQRLGVSRTPVRESIQRLAVDGLVVSRRRRWVVHVFTPEEVTEIYGVRAALESHAARLAAQRATDGQLEEIAAQRQAMTNESMMVLPERARANDGFHDLITGASGNARMLATIRDHRLFHFNRRIAALYDQEDLRTSSQQHGRLIDALLARDADAAQEVARLHVEFSLELVLRKLY</sequence>
<feature type="domain" description="HTH gntR-type" evidence="4">
    <location>
        <begin position="7"/>
        <end position="77"/>
    </location>
</feature>
<dbReference type="RefSeq" id="WP_073374983.1">
    <property type="nucleotide sequence ID" value="NZ_FQZK01000001.1"/>
</dbReference>
<name>A0A1M6CTU8_9ACTN</name>
<evidence type="ECO:0000256" key="2">
    <source>
        <dbReference type="ARBA" id="ARBA00023125"/>
    </source>
</evidence>
<dbReference type="PANTHER" id="PTHR43537">
    <property type="entry name" value="TRANSCRIPTIONAL REGULATOR, GNTR FAMILY"/>
    <property type="match status" value="1"/>
</dbReference>
<dbReference type="Pfam" id="PF00392">
    <property type="entry name" value="GntR"/>
    <property type="match status" value="1"/>
</dbReference>
<keyword evidence="3" id="KW-0804">Transcription</keyword>
<dbReference type="Pfam" id="PF07729">
    <property type="entry name" value="FCD"/>
    <property type="match status" value="1"/>
</dbReference>
<gene>
    <name evidence="5" type="ORF">SAMN05421803_101808</name>
</gene>
<dbReference type="STRING" id="758803.SAMN05421803_101808"/>
<evidence type="ECO:0000313" key="6">
    <source>
        <dbReference type="Proteomes" id="UP000184452"/>
    </source>
</evidence>
<reference evidence="5 6" key="1">
    <citation type="submission" date="2016-11" db="EMBL/GenBank/DDBJ databases">
        <authorList>
            <person name="Jaros S."/>
            <person name="Januszkiewicz K."/>
            <person name="Wedrychowicz H."/>
        </authorList>
    </citation>
    <scope>NUCLEOTIDE SEQUENCE [LARGE SCALE GENOMIC DNA]</scope>
    <source>
        <strain evidence="5 6">CGMCC 4.5723</strain>
    </source>
</reference>
<evidence type="ECO:0000256" key="1">
    <source>
        <dbReference type="ARBA" id="ARBA00023015"/>
    </source>
</evidence>
<evidence type="ECO:0000313" key="5">
    <source>
        <dbReference type="EMBL" id="SHI64178.1"/>
    </source>
</evidence>
<dbReference type="SUPFAM" id="SSF48008">
    <property type="entry name" value="GntR ligand-binding domain-like"/>
    <property type="match status" value="1"/>
</dbReference>
<dbReference type="InterPro" id="IPR008920">
    <property type="entry name" value="TF_FadR/GntR_C"/>
</dbReference>
<dbReference type="Gene3D" id="1.20.120.530">
    <property type="entry name" value="GntR ligand-binding domain-like"/>
    <property type="match status" value="1"/>
</dbReference>
<dbReference type="SUPFAM" id="SSF46785">
    <property type="entry name" value="Winged helix' DNA-binding domain"/>
    <property type="match status" value="1"/>
</dbReference>
<proteinExistence type="predicted"/>
<dbReference type="AlphaFoldDB" id="A0A1M6CTU8"/>
<dbReference type="SMART" id="SM00345">
    <property type="entry name" value="HTH_GNTR"/>
    <property type="match status" value="1"/>
</dbReference>
<dbReference type="InterPro" id="IPR036390">
    <property type="entry name" value="WH_DNA-bd_sf"/>
</dbReference>